<evidence type="ECO:0000256" key="1">
    <source>
        <dbReference type="ARBA" id="ARBA00023015"/>
    </source>
</evidence>
<dbReference type="InterPro" id="IPR036388">
    <property type="entry name" value="WH-like_DNA-bd_sf"/>
</dbReference>
<evidence type="ECO:0000259" key="4">
    <source>
        <dbReference type="PROSITE" id="PS50043"/>
    </source>
</evidence>
<dbReference type="Proteomes" id="UP000198636">
    <property type="component" value="Unassembled WGS sequence"/>
</dbReference>
<gene>
    <name evidence="5" type="ORF">SAMN03080606_02216</name>
</gene>
<sequence length="273" mass="31333">MVYEQYFYEAMFQSWEKCINIGISKEIEKPLIKLTKNDLAVRQEKNNNLILKFNDFLDKHIDAIKNVNNGGYYFILFDEDGYILDTIKSQGKGKRMSNSFISPGISFDESSIGTNALVFAKKFKSAICMLPSFHYCNKLKDWYEYCVPIKINELEKGYISVVSEKYPVTKAVVGFVDLLQTNMLDEYFNVSDISIDAKQNKHLTERQYVVLKLIAEGLSDESISHELKISLSTVKYHNQSIFKHLNATSRVEAVIKALILKEISIADLYNIIA</sequence>
<dbReference type="AlphaFoldDB" id="A0A1G5I276"/>
<dbReference type="EMBL" id="FMUS01000013">
    <property type="protein sequence ID" value="SCY70123.1"/>
    <property type="molecule type" value="Genomic_DNA"/>
</dbReference>
<dbReference type="PANTHER" id="PTHR44688:SF16">
    <property type="entry name" value="DNA-BINDING TRANSCRIPTIONAL ACTIVATOR DEVR_DOSR"/>
    <property type="match status" value="1"/>
</dbReference>
<dbReference type="STRING" id="1120976.SAMN03080606_02216"/>
<name>A0A1G5I276_9FIRM</name>
<feature type="domain" description="HTH luxR-type" evidence="4">
    <location>
        <begin position="196"/>
        <end position="261"/>
    </location>
</feature>
<dbReference type="SUPFAM" id="SSF46894">
    <property type="entry name" value="C-terminal effector domain of the bipartite response regulators"/>
    <property type="match status" value="1"/>
</dbReference>
<keyword evidence="2" id="KW-0238">DNA-binding</keyword>
<evidence type="ECO:0000313" key="5">
    <source>
        <dbReference type="EMBL" id="SCY70123.1"/>
    </source>
</evidence>
<keyword evidence="6" id="KW-1185">Reference proteome</keyword>
<dbReference type="RefSeq" id="WP_091543295.1">
    <property type="nucleotide sequence ID" value="NZ_FMUS01000013.1"/>
</dbReference>
<keyword evidence="1" id="KW-0805">Transcription regulation</keyword>
<dbReference type="PROSITE" id="PS50043">
    <property type="entry name" value="HTH_LUXR_2"/>
    <property type="match status" value="1"/>
</dbReference>
<dbReference type="InterPro" id="IPR000792">
    <property type="entry name" value="Tscrpt_reg_LuxR_C"/>
</dbReference>
<evidence type="ECO:0000313" key="6">
    <source>
        <dbReference type="Proteomes" id="UP000198636"/>
    </source>
</evidence>
<dbReference type="GO" id="GO:0006355">
    <property type="term" value="P:regulation of DNA-templated transcription"/>
    <property type="evidence" value="ECO:0007669"/>
    <property type="project" value="InterPro"/>
</dbReference>
<dbReference type="CDD" id="cd06170">
    <property type="entry name" value="LuxR_C_like"/>
    <property type="match status" value="1"/>
</dbReference>
<reference evidence="5 6" key="1">
    <citation type="submission" date="2016-10" db="EMBL/GenBank/DDBJ databases">
        <authorList>
            <person name="de Groot N.N."/>
        </authorList>
    </citation>
    <scope>NUCLEOTIDE SEQUENCE [LARGE SCALE GENOMIC DNA]</scope>
    <source>
        <strain evidence="5 6">DSM 18978</strain>
    </source>
</reference>
<proteinExistence type="predicted"/>
<dbReference type="Pfam" id="PF00196">
    <property type="entry name" value="GerE"/>
    <property type="match status" value="1"/>
</dbReference>
<dbReference type="Gene3D" id="3.30.450.40">
    <property type="match status" value="1"/>
</dbReference>
<dbReference type="Gene3D" id="1.10.10.10">
    <property type="entry name" value="Winged helix-like DNA-binding domain superfamily/Winged helix DNA-binding domain"/>
    <property type="match status" value="1"/>
</dbReference>
<protein>
    <submittedName>
        <fullName evidence="5">Regulatory protein, luxR family</fullName>
    </submittedName>
</protein>
<dbReference type="PANTHER" id="PTHR44688">
    <property type="entry name" value="DNA-BINDING TRANSCRIPTIONAL ACTIVATOR DEVR_DOSR"/>
    <property type="match status" value="1"/>
</dbReference>
<organism evidence="5 6">
    <name type="scientific">Alkaliphilus peptidifermentans DSM 18978</name>
    <dbReference type="NCBI Taxonomy" id="1120976"/>
    <lineage>
        <taxon>Bacteria</taxon>
        <taxon>Bacillati</taxon>
        <taxon>Bacillota</taxon>
        <taxon>Clostridia</taxon>
        <taxon>Peptostreptococcales</taxon>
        <taxon>Natronincolaceae</taxon>
        <taxon>Alkaliphilus</taxon>
    </lineage>
</organism>
<dbReference type="OrthoDB" id="1954582at2"/>
<dbReference type="GO" id="GO:0003677">
    <property type="term" value="F:DNA binding"/>
    <property type="evidence" value="ECO:0007669"/>
    <property type="project" value="UniProtKB-KW"/>
</dbReference>
<dbReference type="InterPro" id="IPR029016">
    <property type="entry name" value="GAF-like_dom_sf"/>
</dbReference>
<dbReference type="SMART" id="SM00421">
    <property type="entry name" value="HTH_LUXR"/>
    <property type="match status" value="1"/>
</dbReference>
<evidence type="ECO:0000256" key="2">
    <source>
        <dbReference type="ARBA" id="ARBA00023125"/>
    </source>
</evidence>
<evidence type="ECO:0000256" key="3">
    <source>
        <dbReference type="ARBA" id="ARBA00023163"/>
    </source>
</evidence>
<dbReference type="PRINTS" id="PR00038">
    <property type="entry name" value="HTHLUXR"/>
</dbReference>
<keyword evidence="3" id="KW-0804">Transcription</keyword>
<dbReference type="InterPro" id="IPR016032">
    <property type="entry name" value="Sig_transdc_resp-reg_C-effctor"/>
</dbReference>
<accession>A0A1G5I276</accession>